<dbReference type="EMBL" id="CP034160">
    <property type="protein sequence ID" value="AZI54641.1"/>
    <property type="molecule type" value="Genomic_DNA"/>
</dbReference>
<dbReference type="GO" id="GO:0004109">
    <property type="term" value="F:coproporphyrinogen oxidase activity"/>
    <property type="evidence" value="ECO:0007669"/>
    <property type="project" value="InterPro"/>
</dbReference>
<dbReference type="SFLD" id="SFLDS00029">
    <property type="entry name" value="Radical_SAM"/>
    <property type="match status" value="1"/>
</dbReference>
<dbReference type="NCBIfam" id="TIGR00539">
    <property type="entry name" value="hemN_rel"/>
    <property type="match status" value="1"/>
</dbReference>
<name>A0A3G8ZL56_9FLAO</name>
<comment type="subcellular location">
    <subcellularLocation>
        <location evidence="2">Cytoplasm</location>
    </subcellularLocation>
</comment>
<comment type="function">
    <text evidence="2">Probably acts as a heme chaperone, transferring heme to an unknown acceptor. Binds one molecule of heme per monomer, possibly covalently. Binds 1 [4Fe-4S] cluster. The cluster is coordinated with 3 cysteines and an exchangeable S-adenosyl-L-methionine.</text>
</comment>
<dbReference type="SUPFAM" id="SSF102114">
    <property type="entry name" value="Radical SAM enzymes"/>
    <property type="match status" value="1"/>
</dbReference>
<gene>
    <name evidence="5" type="primary">hemW</name>
    <name evidence="4" type="ORF">EIB74_12205</name>
    <name evidence="5" type="ORF">EIB75_04975</name>
</gene>
<reference evidence="6" key="1">
    <citation type="submission" date="2018-11" db="EMBL/GenBank/DDBJ databases">
        <title>Proposal to divide the Flavobacteriaceae and reorganize its genera based on Amino Acid Identity values calculated from whole genome sequences.</title>
        <authorList>
            <person name="Nicholson A.C."/>
            <person name="Gulvik C.A."/>
            <person name="Whitney A.M."/>
            <person name="Sheth M."/>
            <person name="Batra D."/>
            <person name="Pryor J."/>
            <person name="Bernardet J.-F."/>
            <person name="Hugo C."/>
            <person name="Kampfer P."/>
            <person name="Newman J.D."/>
            <person name="McQuiston J.R."/>
        </authorList>
    </citation>
    <scope>NUCLEOTIDE SEQUENCE [LARGE SCALE GENOMIC DNA]</scope>
    <source>
        <strain evidence="6">H6466</strain>
    </source>
</reference>
<protein>
    <recommendedName>
        <fullName evidence="2">Heme chaperone HemW</fullName>
    </recommendedName>
</protein>
<organism evidence="5 6">
    <name type="scientific">Epilithonimonas vandammei</name>
    <dbReference type="NCBI Taxonomy" id="2487072"/>
    <lineage>
        <taxon>Bacteria</taxon>
        <taxon>Pseudomonadati</taxon>
        <taxon>Bacteroidota</taxon>
        <taxon>Flavobacteriia</taxon>
        <taxon>Flavobacteriales</taxon>
        <taxon>Weeksellaceae</taxon>
        <taxon>Chryseobacterium group</taxon>
        <taxon>Epilithonimonas</taxon>
    </lineage>
</organism>
<keyword evidence="2" id="KW-0963">Cytoplasm</keyword>
<dbReference type="GO" id="GO:0051539">
    <property type="term" value="F:4 iron, 4 sulfur cluster binding"/>
    <property type="evidence" value="ECO:0007669"/>
    <property type="project" value="UniProtKB-UniRule"/>
</dbReference>
<dbReference type="OrthoDB" id="9808022at2"/>
<dbReference type="Proteomes" id="UP000281810">
    <property type="component" value="Chromosome"/>
</dbReference>
<dbReference type="KEGG" id="eva:EIB75_04975"/>
<dbReference type="InterPro" id="IPR023404">
    <property type="entry name" value="rSAM_horseshoe"/>
</dbReference>
<dbReference type="SFLD" id="SFLDG01065">
    <property type="entry name" value="anaerobic_coproporphyrinogen-I"/>
    <property type="match status" value="1"/>
</dbReference>
<dbReference type="SMART" id="SM00729">
    <property type="entry name" value="Elp3"/>
    <property type="match status" value="1"/>
</dbReference>
<reference evidence="7" key="3">
    <citation type="submission" date="2018-11" db="EMBL/GenBank/DDBJ databases">
        <title>Proposal to divide the Flavobacteriaceae and reorganize its genera based on Amino Acid Identity values calculated from whole genome sequences.</title>
        <authorList>
            <person name="Nicholson A.C."/>
            <person name="Gulvik C.A."/>
            <person name="Whitney A.M."/>
            <person name="Humrighouse B.W."/>
            <person name="Bell M."/>
            <person name="Holmes B."/>
            <person name="Steigerwalt A.B."/>
            <person name="Villarma A."/>
            <person name="Sheth M."/>
            <person name="Batra D."/>
            <person name="Pryor J."/>
            <person name="Bernardet J.-F."/>
            <person name="Hugo C."/>
            <person name="Kampfer P."/>
            <person name="Newman J.D."/>
            <person name="McQuiston J.R."/>
        </authorList>
    </citation>
    <scope>NUCLEOTIDE SEQUENCE [LARGE SCALE GENOMIC DNA]</scope>
    <source>
        <strain evidence="7">F5649</strain>
    </source>
</reference>
<dbReference type="CDD" id="cd01335">
    <property type="entry name" value="Radical_SAM"/>
    <property type="match status" value="1"/>
</dbReference>
<sequence length="374" mass="43372">MIYLHIPFCKQKCSYCNFHFSTSFSLKDEMLSAIKKEIQLRHNELENKTLKSLYFGGGTPSVLSVDEIKSLLDEIQKYFSFDENIEITLESNPDDLNKNFLKELSQTEINRLSIGTQSFFDEDLKLMNRAHNASEAESSIKRAQDFGLVNISVDLIYGSPTSNFEIWKDNLNKTIELQVPHVSSYALTVEPKTALEKWIENGKIRSPEETEQNQEFYYMKDFLKDNGFDHYEISNFGKPGFHSKHNSAYWKSEPYLGIGPSAHSYNGHLERSWNIANNPIYIKNLNQNILPKEKEILTEKDRFNEMIMIGLRTIWGVDLNRINQNFSSEVIDYLNQEIKSKIESGILEIENNYLKISEKHWFLADGIASDLFIV</sequence>
<evidence type="ECO:0000259" key="3">
    <source>
        <dbReference type="PROSITE" id="PS51918"/>
    </source>
</evidence>
<dbReference type="SFLD" id="SFLDF00562">
    <property type="entry name" value="HemN-like__clustered_with_heat"/>
    <property type="match status" value="1"/>
</dbReference>
<dbReference type="SFLD" id="SFLDF00288">
    <property type="entry name" value="HemN-like__clustered_with_nucl"/>
    <property type="match status" value="1"/>
</dbReference>
<dbReference type="GO" id="GO:0005737">
    <property type="term" value="C:cytoplasm"/>
    <property type="evidence" value="ECO:0007669"/>
    <property type="project" value="UniProtKB-SubCell"/>
</dbReference>
<keyword evidence="7" id="KW-1185">Reference proteome</keyword>
<keyword evidence="2" id="KW-0143">Chaperone</keyword>
<keyword evidence="2" id="KW-0949">S-adenosyl-L-methionine</keyword>
<dbReference type="InterPro" id="IPR058240">
    <property type="entry name" value="rSAM_sf"/>
</dbReference>
<dbReference type="InterPro" id="IPR007197">
    <property type="entry name" value="rSAM"/>
</dbReference>
<dbReference type="InterPro" id="IPR006638">
    <property type="entry name" value="Elp3/MiaA/NifB-like_rSAM"/>
</dbReference>
<reference evidence="5" key="2">
    <citation type="submission" date="2018-11" db="EMBL/GenBank/DDBJ databases">
        <title>Proposal to divide the Flavobacteriaceae and reorganize its genera based on Amino Acid Identity values calculated from whole genome sequences.</title>
        <authorList>
            <person name="Nicholson A.C."/>
            <person name="Gulvik C.A."/>
            <person name="Whitney A.M."/>
            <person name="Humrighouse B.W."/>
            <person name="Bell M."/>
            <person name="Holmes B."/>
            <person name="Steigerwalt A."/>
            <person name="Villarma A."/>
            <person name="Sheth M."/>
            <person name="Batra D."/>
            <person name="Pryor J."/>
            <person name="Bernardet J.-F."/>
            <person name="Hugo C."/>
            <person name="Kampfer P."/>
            <person name="Newman J."/>
            <person name="Mcquiston J.R."/>
        </authorList>
    </citation>
    <scope>NUCLEOTIDE SEQUENCE [LARGE SCALE GENOMIC DNA]</scope>
    <source>
        <strain evidence="4">F5649</strain>
        <strain evidence="5">H6466</strain>
    </source>
</reference>
<accession>A0A3G8ZL56</accession>
<comment type="similarity">
    <text evidence="1">Belongs to the anaerobic coproporphyrinogen-III oxidase family. HemW subfamily.</text>
</comment>
<proteinExistence type="inferred from homology"/>
<dbReference type="GO" id="GO:0046872">
    <property type="term" value="F:metal ion binding"/>
    <property type="evidence" value="ECO:0007669"/>
    <property type="project" value="UniProtKB-UniRule"/>
</dbReference>
<dbReference type="Pfam" id="PF04055">
    <property type="entry name" value="Radical_SAM"/>
    <property type="match status" value="1"/>
</dbReference>
<dbReference type="AlphaFoldDB" id="A0A3G8ZL56"/>
<dbReference type="EMBL" id="CP034161">
    <property type="protein sequence ID" value="AZI40668.1"/>
    <property type="molecule type" value="Genomic_DNA"/>
</dbReference>
<evidence type="ECO:0000313" key="7">
    <source>
        <dbReference type="Proteomes" id="UP000281810"/>
    </source>
</evidence>
<dbReference type="Gene3D" id="3.80.30.20">
    <property type="entry name" value="tm_1862 like domain"/>
    <property type="match status" value="1"/>
</dbReference>
<keyword evidence="2" id="KW-0004">4Fe-4S</keyword>
<keyword evidence="2" id="KW-0411">Iron-sulfur</keyword>
<evidence type="ECO:0000313" key="6">
    <source>
        <dbReference type="Proteomes" id="UP000272316"/>
    </source>
</evidence>
<evidence type="ECO:0000313" key="5">
    <source>
        <dbReference type="EMBL" id="AZI54641.1"/>
    </source>
</evidence>
<dbReference type="InterPro" id="IPR010723">
    <property type="entry name" value="HemN_C"/>
</dbReference>
<dbReference type="InterPro" id="IPR004559">
    <property type="entry name" value="HemW-like"/>
</dbReference>
<accession>A0A3G8Y5P2</accession>
<keyword evidence="2" id="KW-0408">Iron</keyword>
<keyword evidence="2" id="KW-0479">Metal-binding</keyword>
<keyword evidence="2" id="KW-0349">Heme</keyword>
<evidence type="ECO:0000313" key="4">
    <source>
        <dbReference type="EMBL" id="AZI40668.1"/>
    </source>
</evidence>
<dbReference type="SFLD" id="SFLDG01082">
    <property type="entry name" value="B12-binding_domain_containing"/>
    <property type="match status" value="1"/>
</dbReference>
<evidence type="ECO:0000256" key="1">
    <source>
        <dbReference type="ARBA" id="ARBA00006100"/>
    </source>
</evidence>
<dbReference type="InterPro" id="IPR034505">
    <property type="entry name" value="Coproporphyrinogen-III_oxidase"/>
</dbReference>
<evidence type="ECO:0000256" key="2">
    <source>
        <dbReference type="RuleBase" id="RU364116"/>
    </source>
</evidence>
<dbReference type="GO" id="GO:0006779">
    <property type="term" value="P:porphyrin-containing compound biosynthetic process"/>
    <property type="evidence" value="ECO:0007669"/>
    <property type="project" value="InterPro"/>
</dbReference>
<dbReference type="PANTHER" id="PTHR13932">
    <property type="entry name" value="COPROPORPHYRINIGEN III OXIDASE"/>
    <property type="match status" value="1"/>
</dbReference>
<dbReference type="Pfam" id="PF06969">
    <property type="entry name" value="HemN_C"/>
    <property type="match status" value="1"/>
</dbReference>
<dbReference type="PROSITE" id="PS51918">
    <property type="entry name" value="RADICAL_SAM"/>
    <property type="match status" value="1"/>
</dbReference>
<dbReference type="Proteomes" id="UP000272316">
    <property type="component" value="Chromosome"/>
</dbReference>
<dbReference type="PANTHER" id="PTHR13932:SF5">
    <property type="entry name" value="RADICAL S-ADENOSYL METHIONINE DOMAIN-CONTAINING PROTEIN 1, MITOCHONDRIAL"/>
    <property type="match status" value="1"/>
</dbReference>
<feature type="domain" description="Radical SAM core" evidence="3">
    <location>
        <begin position="1"/>
        <end position="229"/>
    </location>
</feature>